<protein>
    <recommendedName>
        <fullName evidence="1">Protein NO VEIN C-terminal domain-containing protein</fullName>
    </recommendedName>
</protein>
<dbReference type="AlphaFoldDB" id="A0A090Q1M9"/>
<evidence type="ECO:0000313" key="3">
    <source>
        <dbReference type="Proteomes" id="UP000029221"/>
    </source>
</evidence>
<comment type="caution">
    <text evidence="2">The sequence shown here is derived from an EMBL/GenBank/DDBJ whole genome shotgun (WGS) entry which is preliminary data.</text>
</comment>
<keyword evidence="3" id="KW-1185">Reference proteome</keyword>
<dbReference type="Proteomes" id="UP000029221">
    <property type="component" value="Unassembled WGS sequence"/>
</dbReference>
<accession>A0A090Q1M9</accession>
<dbReference type="eggNOG" id="COG1401">
    <property type="taxonomic scope" value="Bacteria"/>
</dbReference>
<evidence type="ECO:0000259" key="1">
    <source>
        <dbReference type="Pfam" id="PF13020"/>
    </source>
</evidence>
<dbReference type="REBASE" id="98137">
    <property type="entry name" value="Nul19294McrBC2P"/>
</dbReference>
<gene>
    <name evidence="2" type="ORF">JCM19294_1244</name>
</gene>
<sequence>MNYDKLKTYISAYKENFDQISKQELYKWQAVKQFQDHWDDQTDDIVQMLETSLAKTENLLHDSKMMARGTLLLMAKKKPLLVMQALNILWNEELSLENRYKLFSDIIRPIALELDGVNNHHHRHRALFVYLCLNYPEKYFLYKYGMVKEAVRKLDYPLTLKKGSWSNVYGYFNLCELILPVVRKDDELLRLHFSRLDETCYQDPEQHILVQDIIYAIAVHLDEIQVVNNDKSYDIQAVLKAKPAYLNFNNNSSQLVQTDFERLNQTRHQLGAAAELFVYKIELEKARRIGKEELVEYTARDKGDGAGYDIKSIDENGDERLIEVKATSSSLETPFYITRNELELSKQNPGNYYLYRVFNFDRENHSGEIAIFQGSLDQLCQQPATYISKLIKA</sequence>
<organism evidence="2 3">
    <name type="scientific">Nonlabens tegetincola</name>
    <dbReference type="NCBI Taxonomy" id="323273"/>
    <lineage>
        <taxon>Bacteria</taxon>
        <taxon>Pseudomonadati</taxon>
        <taxon>Bacteroidota</taxon>
        <taxon>Flavobacteriia</taxon>
        <taxon>Flavobacteriales</taxon>
        <taxon>Flavobacteriaceae</taxon>
        <taxon>Nonlabens</taxon>
    </lineage>
</organism>
<feature type="domain" description="Protein NO VEIN C-terminal" evidence="1">
    <location>
        <begin position="275"/>
        <end position="363"/>
    </location>
</feature>
<name>A0A090Q1M9_9FLAO</name>
<dbReference type="Pfam" id="PF13020">
    <property type="entry name" value="NOV_C"/>
    <property type="match status" value="1"/>
</dbReference>
<reference evidence="2" key="1">
    <citation type="journal article" date="2014" name="Genome Announc.">
        <title>Draft Genome Sequences of Marine Flavobacterium Nonlabens Strains NR17, NR24, NR27, NR32, NR33, and Ara13.</title>
        <authorList>
            <person name="Nakanishi M."/>
            <person name="Meirelles P."/>
            <person name="Suzuki R."/>
            <person name="Takatani N."/>
            <person name="Mino S."/>
            <person name="Suda W."/>
            <person name="Oshima K."/>
            <person name="Hattori M."/>
            <person name="Ohkuma M."/>
            <person name="Hosokawa M."/>
            <person name="Miyashita K."/>
            <person name="Thompson F.L."/>
            <person name="Niwa A."/>
            <person name="Sawabe T."/>
            <person name="Sawabe T."/>
        </authorList>
    </citation>
    <scope>NUCLEOTIDE SEQUENCE [LARGE SCALE GENOMIC DNA]</scope>
    <source>
        <strain evidence="2">JCM 19294</strain>
    </source>
</reference>
<evidence type="ECO:0000313" key="2">
    <source>
        <dbReference type="EMBL" id="GAK96935.1"/>
    </source>
</evidence>
<dbReference type="RefSeq" id="WP_042278460.1">
    <property type="nucleotide sequence ID" value="NZ_BBML01000003.1"/>
</dbReference>
<dbReference type="InterPro" id="IPR024975">
    <property type="entry name" value="NOV_C"/>
</dbReference>
<proteinExistence type="predicted"/>
<dbReference type="EMBL" id="BBML01000003">
    <property type="protein sequence ID" value="GAK96935.1"/>
    <property type="molecule type" value="Genomic_DNA"/>
</dbReference>